<dbReference type="EnsemblMetazoa" id="XM_038211807.1">
    <property type="protein sequence ID" value="XP_038067735.1"/>
    <property type="gene ID" value="LOC119737447"/>
</dbReference>
<dbReference type="Pfam" id="PF13873">
    <property type="entry name" value="Myb_DNA-bind_5"/>
    <property type="match status" value="1"/>
</dbReference>
<accession>A0A914AUJ3</accession>
<evidence type="ECO:0000259" key="2">
    <source>
        <dbReference type="Pfam" id="PF13873"/>
    </source>
</evidence>
<dbReference type="OrthoDB" id="6084504at2759"/>
<dbReference type="PANTHER" id="PTHR21411">
    <property type="entry name" value="APONTIC"/>
    <property type="match status" value="1"/>
</dbReference>
<dbReference type="PANTHER" id="PTHR21411:SF0">
    <property type="entry name" value="REGULATORY PROTEIN ZESTE"/>
    <property type="match status" value="1"/>
</dbReference>
<feature type="domain" description="Myb/SANT-like DNA-binding" evidence="2">
    <location>
        <begin position="46"/>
        <end position="126"/>
    </location>
</feature>
<proteinExistence type="predicted"/>
<dbReference type="RefSeq" id="XP_038067735.1">
    <property type="nucleotide sequence ID" value="XM_038211807.1"/>
</dbReference>
<name>A0A914AUJ3_PATMI</name>
<dbReference type="OMA" id="HWARQEM"/>
<evidence type="ECO:0000313" key="3">
    <source>
        <dbReference type="EnsemblMetazoa" id="XP_038067735.1"/>
    </source>
</evidence>
<dbReference type="AlphaFoldDB" id="A0A914AUJ3"/>
<sequence length="437" mass="50479">MAASGTTLNLSSGKDNIDGWLYTNGRQPHDIEMMRTLNGQHTKRERSQNWEQTEKFVLVRLVQQRLAVIEDKAADTDAVQRRKQAWREIHAEFTAKIGSRAGRVSRSIQRIREQWRRMKYWARHELDVYLETRVEVNGKVRYSTRKPNELAQYINGMMAAIERTNHGHRVRTVRSYLRTADDDLQRDLQDADLHPQSQLSSPDPQPDFHPEQGIVDTAHETKLKEDDIPDAMETPQVKQESVELLDEDESGVTMVTLPSIQLSDVHSPPCQSMSQQVIRVDSINGHASSSNSTLPSWAREFPEIVGESADPRPTHDVDNDEDESDFLDDSDDDEMLGSYSDWGRDVPVTDTTATRLTTMESNSRSKLEKQQQLHARWEFKRRMQMMEEEHARRMQILEIHKETAQMKKKLVFRQLKKSRAPSASVSNPYGRRVPLQR</sequence>
<evidence type="ECO:0000256" key="1">
    <source>
        <dbReference type="SAM" id="MobiDB-lite"/>
    </source>
</evidence>
<keyword evidence="4" id="KW-1185">Reference proteome</keyword>
<organism evidence="3 4">
    <name type="scientific">Patiria miniata</name>
    <name type="common">Bat star</name>
    <name type="synonym">Asterina miniata</name>
    <dbReference type="NCBI Taxonomy" id="46514"/>
    <lineage>
        <taxon>Eukaryota</taxon>
        <taxon>Metazoa</taxon>
        <taxon>Echinodermata</taxon>
        <taxon>Eleutherozoa</taxon>
        <taxon>Asterozoa</taxon>
        <taxon>Asteroidea</taxon>
        <taxon>Valvatacea</taxon>
        <taxon>Valvatida</taxon>
        <taxon>Asterinidae</taxon>
        <taxon>Patiria</taxon>
    </lineage>
</organism>
<dbReference type="Proteomes" id="UP000887568">
    <property type="component" value="Unplaced"/>
</dbReference>
<evidence type="ECO:0000313" key="4">
    <source>
        <dbReference type="Proteomes" id="UP000887568"/>
    </source>
</evidence>
<feature type="region of interest" description="Disordered" evidence="1">
    <location>
        <begin position="415"/>
        <end position="437"/>
    </location>
</feature>
<protein>
    <recommendedName>
        <fullName evidence="2">Myb/SANT-like DNA-binding domain-containing protein</fullName>
    </recommendedName>
</protein>
<dbReference type="GeneID" id="119737447"/>
<dbReference type="InterPro" id="IPR028002">
    <property type="entry name" value="Myb_DNA-bind_5"/>
</dbReference>
<reference evidence="3" key="1">
    <citation type="submission" date="2022-11" db="UniProtKB">
        <authorList>
            <consortium name="EnsemblMetazoa"/>
        </authorList>
    </citation>
    <scope>IDENTIFICATION</scope>
</reference>
<feature type="compositionally biased region" description="Acidic residues" evidence="1">
    <location>
        <begin position="318"/>
        <end position="335"/>
    </location>
</feature>
<feature type="region of interest" description="Disordered" evidence="1">
    <location>
        <begin position="306"/>
        <end position="347"/>
    </location>
</feature>